<feature type="transmembrane region" description="Helical" evidence="8">
    <location>
        <begin position="282"/>
        <end position="300"/>
    </location>
</feature>
<feature type="domain" description="ABC transmembrane type-1" evidence="9">
    <location>
        <begin position="280"/>
        <end position="508"/>
    </location>
</feature>
<dbReference type="PANTHER" id="PTHR24223">
    <property type="entry name" value="ATP-BINDING CASSETTE SUB-FAMILY C"/>
    <property type="match status" value="1"/>
</dbReference>
<evidence type="ECO:0000256" key="3">
    <source>
        <dbReference type="ARBA" id="ARBA00022692"/>
    </source>
</evidence>
<keyword evidence="3 8" id="KW-0812">Transmembrane</keyword>
<evidence type="ECO:0000256" key="8">
    <source>
        <dbReference type="SAM" id="Phobius"/>
    </source>
</evidence>
<sequence>MAPAACEPAADDRFGPIVGPECRNGLDFTLRFEDTILSILPAAIFSALALHAILRRHRTRSLVDGKALLCAKLPACTQLAYLVLLALRIALIAEWALSPVRHVTAIAAAVVAAVEVIPMAVLSYYDHARSLRPSTLLGCYLLTTLMFDIARVRTLWLMRASSAVTSTFTAAFSLKALALILETIEKRRSIVAIQSKDAAPEETSGPISRAVFWWVNPLLVVGCRRDLSVVQLPSIGLDMDSETIHHSFESAWAQRRQYSLLITLLRAFKLEILYAVVPRLCLLGFTLAQPFFIERLILFVEEPRDDKTYFVGPMLIVACALIYVGAAVATAVYWHMTYRWVTMVRGSLVTAIYRKALNTPSGSVTESAALTLMGTDVEKVIIGLEDTHEVWASILQVAVAVWLLERQVSWACVVPVLLCLACVLSPLCLAARIGQLQKSWNEAVQKRLHVTADTLGRIKEARLMGLSGILSSMIQNLRVEELRRSRALRKLLVVVLTICMFSFTSGVLHN</sequence>
<dbReference type="AlphaFoldDB" id="A0A5N5D092"/>
<evidence type="ECO:0000313" key="11">
    <source>
        <dbReference type="Proteomes" id="UP000325902"/>
    </source>
</evidence>
<feature type="transmembrane region" description="Helical" evidence="8">
    <location>
        <begin position="36"/>
        <end position="54"/>
    </location>
</feature>
<dbReference type="FunFam" id="1.20.1560.10:FF:000055">
    <property type="entry name" value="ABC multidrug transporter (Eurofung)"/>
    <property type="match status" value="1"/>
</dbReference>
<comment type="caution">
    <text evidence="10">The sequence shown here is derived from an EMBL/GenBank/DDBJ whole genome shotgun (WGS) entry which is preliminary data.</text>
</comment>
<keyword evidence="4" id="KW-0547">Nucleotide-binding</keyword>
<dbReference type="PANTHER" id="PTHR24223:SF399">
    <property type="entry name" value="ABC TRANSPORTER ATNG"/>
    <property type="match status" value="1"/>
</dbReference>
<protein>
    <submittedName>
        <fullName evidence="10">ABC transporter C family member 4</fullName>
    </submittedName>
</protein>
<proteinExistence type="predicted"/>
<dbReference type="GO" id="GO:0016020">
    <property type="term" value="C:membrane"/>
    <property type="evidence" value="ECO:0007669"/>
    <property type="project" value="UniProtKB-SubCell"/>
</dbReference>
<evidence type="ECO:0000256" key="7">
    <source>
        <dbReference type="ARBA" id="ARBA00023136"/>
    </source>
</evidence>
<dbReference type="Gene3D" id="1.20.1560.10">
    <property type="entry name" value="ABC transporter type 1, transmembrane domain"/>
    <property type="match status" value="1"/>
</dbReference>
<name>A0A5N5D092_9PEZI</name>
<dbReference type="InterPro" id="IPR056227">
    <property type="entry name" value="TMD0_ABC"/>
</dbReference>
<dbReference type="GO" id="GO:0140359">
    <property type="term" value="F:ABC-type transporter activity"/>
    <property type="evidence" value="ECO:0007669"/>
    <property type="project" value="InterPro"/>
</dbReference>
<evidence type="ECO:0000259" key="9">
    <source>
        <dbReference type="PROSITE" id="PS50929"/>
    </source>
</evidence>
<feature type="transmembrane region" description="Helical" evidence="8">
    <location>
        <begin position="491"/>
        <end position="508"/>
    </location>
</feature>
<evidence type="ECO:0000256" key="2">
    <source>
        <dbReference type="ARBA" id="ARBA00022448"/>
    </source>
</evidence>
<feature type="transmembrane region" description="Helical" evidence="8">
    <location>
        <begin position="312"/>
        <end position="334"/>
    </location>
</feature>
<keyword evidence="5" id="KW-0067">ATP-binding</keyword>
<evidence type="ECO:0000256" key="1">
    <source>
        <dbReference type="ARBA" id="ARBA00004141"/>
    </source>
</evidence>
<accession>A0A5N5D092</accession>
<feature type="transmembrane region" description="Helical" evidence="8">
    <location>
        <begin position="75"/>
        <end position="97"/>
    </location>
</feature>
<dbReference type="Proteomes" id="UP000325902">
    <property type="component" value="Unassembled WGS sequence"/>
</dbReference>
<keyword evidence="7 8" id="KW-0472">Membrane</keyword>
<dbReference type="Pfam" id="PF00664">
    <property type="entry name" value="ABC_membrane"/>
    <property type="match status" value="1"/>
</dbReference>
<comment type="subcellular location">
    <subcellularLocation>
        <location evidence="1">Membrane</location>
        <topology evidence="1">Multi-pass membrane protein</topology>
    </subcellularLocation>
</comment>
<organism evidence="10 11">
    <name type="scientific">Lasiodiplodia theobromae</name>
    <dbReference type="NCBI Taxonomy" id="45133"/>
    <lineage>
        <taxon>Eukaryota</taxon>
        <taxon>Fungi</taxon>
        <taxon>Dikarya</taxon>
        <taxon>Ascomycota</taxon>
        <taxon>Pezizomycotina</taxon>
        <taxon>Dothideomycetes</taxon>
        <taxon>Dothideomycetes incertae sedis</taxon>
        <taxon>Botryosphaeriales</taxon>
        <taxon>Botryosphaeriaceae</taxon>
        <taxon>Lasiodiplodia</taxon>
    </lineage>
</organism>
<dbReference type="GO" id="GO:0005524">
    <property type="term" value="F:ATP binding"/>
    <property type="evidence" value="ECO:0007669"/>
    <property type="project" value="UniProtKB-KW"/>
</dbReference>
<evidence type="ECO:0000313" key="10">
    <source>
        <dbReference type="EMBL" id="KAB2571080.1"/>
    </source>
</evidence>
<evidence type="ECO:0000256" key="4">
    <source>
        <dbReference type="ARBA" id="ARBA00022741"/>
    </source>
</evidence>
<dbReference type="InterPro" id="IPR050173">
    <property type="entry name" value="ABC_transporter_C-like"/>
</dbReference>
<dbReference type="PROSITE" id="PS50929">
    <property type="entry name" value="ABC_TM1F"/>
    <property type="match status" value="1"/>
</dbReference>
<keyword evidence="2" id="KW-0813">Transport</keyword>
<keyword evidence="11" id="KW-1185">Reference proteome</keyword>
<dbReference type="InterPro" id="IPR011527">
    <property type="entry name" value="ABC1_TM_dom"/>
</dbReference>
<dbReference type="SUPFAM" id="SSF90123">
    <property type="entry name" value="ABC transporter transmembrane region"/>
    <property type="match status" value="1"/>
</dbReference>
<gene>
    <name evidence="10" type="primary">ABCC4</name>
    <name evidence="10" type="ORF">DBV05_g10248</name>
</gene>
<dbReference type="OrthoDB" id="6500128at2759"/>
<dbReference type="InterPro" id="IPR036640">
    <property type="entry name" value="ABC1_TM_sf"/>
</dbReference>
<feature type="transmembrane region" description="Helical" evidence="8">
    <location>
        <begin position="103"/>
        <end position="125"/>
    </location>
</feature>
<evidence type="ECO:0000256" key="5">
    <source>
        <dbReference type="ARBA" id="ARBA00022840"/>
    </source>
</evidence>
<dbReference type="Pfam" id="PF24357">
    <property type="entry name" value="TMD0_ABC"/>
    <property type="match status" value="1"/>
</dbReference>
<keyword evidence="6 8" id="KW-1133">Transmembrane helix</keyword>
<evidence type="ECO:0000256" key="6">
    <source>
        <dbReference type="ARBA" id="ARBA00022989"/>
    </source>
</evidence>
<dbReference type="EMBL" id="VCHE01000112">
    <property type="protein sequence ID" value="KAB2571080.1"/>
    <property type="molecule type" value="Genomic_DNA"/>
</dbReference>
<reference evidence="10 11" key="1">
    <citation type="journal article" date="2019" name="Sci. Rep.">
        <title>A multi-omics analysis of the grapevine pathogen Lasiodiplodia theobromae reveals that temperature affects the expression of virulence- and pathogenicity-related genes.</title>
        <authorList>
            <person name="Felix C."/>
            <person name="Meneses R."/>
            <person name="Goncalves M.F.M."/>
            <person name="Tilleman L."/>
            <person name="Duarte A.S."/>
            <person name="Jorrin-Novo J.V."/>
            <person name="Van de Peer Y."/>
            <person name="Deforce D."/>
            <person name="Van Nieuwerburgh F."/>
            <person name="Esteves A.C."/>
            <person name="Alves A."/>
        </authorList>
    </citation>
    <scope>NUCLEOTIDE SEQUENCE [LARGE SCALE GENOMIC DNA]</scope>
    <source>
        <strain evidence="10 11">LA-SOL3</strain>
    </source>
</reference>